<organism evidence="1">
    <name type="scientific">uncultured Nocardioidaceae bacterium</name>
    <dbReference type="NCBI Taxonomy" id="253824"/>
    <lineage>
        <taxon>Bacteria</taxon>
        <taxon>Bacillati</taxon>
        <taxon>Actinomycetota</taxon>
        <taxon>Actinomycetes</taxon>
        <taxon>Propionibacteriales</taxon>
        <taxon>Nocardioidaceae</taxon>
        <taxon>environmental samples</taxon>
    </lineage>
</organism>
<reference evidence="1" key="1">
    <citation type="submission" date="2020-02" db="EMBL/GenBank/DDBJ databases">
        <authorList>
            <person name="Meier V. D."/>
        </authorList>
    </citation>
    <scope>NUCLEOTIDE SEQUENCE</scope>
    <source>
        <strain evidence="1">AVDCRST_MAG36</strain>
    </source>
</reference>
<sequence length="74" mass="7742">MAVEVKIGVENVQRELVLETETSPEDVQAKLSEALSASSVLTLVDVKGRSIVVPAAKVAYLEIGSGSRGGVGFR</sequence>
<name>A0A6J4L413_9ACTN</name>
<gene>
    <name evidence="1" type="ORF">AVDCRST_MAG36-505</name>
</gene>
<evidence type="ECO:0000313" key="1">
    <source>
        <dbReference type="EMBL" id="CAA9320763.1"/>
    </source>
</evidence>
<dbReference type="InterPro" id="IPR021456">
    <property type="entry name" value="DUF3107"/>
</dbReference>
<proteinExistence type="predicted"/>
<accession>A0A6J4L413</accession>
<dbReference type="EMBL" id="CADCUH010000027">
    <property type="protein sequence ID" value="CAA9320763.1"/>
    <property type="molecule type" value="Genomic_DNA"/>
</dbReference>
<dbReference type="AlphaFoldDB" id="A0A6J4L413"/>
<dbReference type="Pfam" id="PF11305">
    <property type="entry name" value="DUF3107"/>
    <property type="match status" value="1"/>
</dbReference>
<evidence type="ECO:0008006" key="2">
    <source>
        <dbReference type="Google" id="ProtNLM"/>
    </source>
</evidence>
<protein>
    <recommendedName>
        <fullName evidence="2">ATP-binding protein</fullName>
    </recommendedName>
</protein>